<proteinExistence type="predicted"/>
<gene>
    <name evidence="1" type="ORF">RHAB15C_0000272</name>
</gene>
<dbReference type="RefSeq" id="WP_194845477.1">
    <property type="nucleotide sequence ID" value="NZ_CP075585.1"/>
</dbReference>
<dbReference type="EMBL" id="CP075585">
    <property type="protein sequence ID" value="QZA58399.1"/>
    <property type="molecule type" value="Genomic_DNA"/>
</dbReference>
<protein>
    <recommendedName>
        <fullName evidence="3">Suppressor of fused-like domain-containing protein</fullName>
    </recommendedName>
</protein>
<accession>A0ABX8YYP4</accession>
<organism evidence="1 2">
    <name type="scientific">Candidatus Rhabdochlamydia porcellionis</name>
    <dbReference type="NCBI Taxonomy" id="225148"/>
    <lineage>
        <taxon>Bacteria</taxon>
        <taxon>Pseudomonadati</taxon>
        <taxon>Chlamydiota</taxon>
        <taxon>Chlamydiia</taxon>
        <taxon>Parachlamydiales</taxon>
        <taxon>Candidatus Rhabdochlamydiaceae</taxon>
        <taxon>Candidatus Rhabdochlamydia</taxon>
    </lineage>
</organism>
<evidence type="ECO:0000313" key="1">
    <source>
        <dbReference type="EMBL" id="QZA58399.1"/>
    </source>
</evidence>
<dbReference type="SUPFAM" id="SSF51197">
    <property type="entry name" value="Clavaminate synthase-like"/>
    <property type="match status" value="1"/>
</dbReference>
<evidence type="ECO:0000313" key="2">
    <source>
        <dbReference type="Proteomes" id="UP000822862"/>
    </source>
</evidence>
<reference evidence="1 2" key="2">
    <citation type="submission" date="2021-05" db="EMBL/GenBank/DDBJ databases">
        <title>Ecology and evolution of chlamydial symbionts of arthropods.</title>
        <authorList>
            <person name="Halter T."/>
            <person name="Sixt B.S."/>
            <person name="Toenshoff E.R."/>
            <person name="Koestlbacher S."/>
            <person name="Schulz F."/>
            <person name="Kostanjsek R."/>
            <person name="Collingro A."/>
            <person name="Hendrickx F."/>
            <person name="Horn M."/>
        </authorList>
    </citation>
    <scope>NUCLEOTIDE SEQUENCE [LARGE SCALE GENOMIC DNA]</scope>
    <source>
        <strain evidence="1 2">15C</strain>
    </source>
</reference>
<dbReference type="Gene3D" id="2.60.120.620">
    <property type="entry name" value="q2cbj1_9rhob like domain"/>
    <property type="match status" value="1"/>
</dbReference>
<name>A0ABX8YYP4_9BACT</name>
<evidence type="ECO:0008006" key="3">
    <source>
        <dbReference type="Google" id="ProtNLM"/>
    </source>
</evidence>
<keyword evidence="2" id="KW-1185">Reference proteome</keyword>
<reference evidence="1 2" key="1">
    <citation type="submission" date="2020-01" db="EMBL/GenBank/DDBJ databases">
        <authorList>
            <person name="Sixt B."/>
            <person name="Schulz F."/>
            <person name="Kostanjsek R."/>
            <person name="Koestlbacher S."/>
            <person name="Collingro A."/>
            <person name="Toenshoff E."/>
            <person name="Horn M."/>
        </authorList>
    </citation>
    <scope>NUCLEOTIDE SEQUENCE [LARGE SCALE GENOMIC DNA]</scope>
    <source>
        <strain evidence="1 2">15C</strain>
    </source>
</reference>
<sequence length="215" mass="24995">MRLLLTDDQKEFFRRNHFIEIEGLLPLEKIAQIEKLSDLTLAKRTDSGSSFLQGYDLWRDNKELKEILHKRSSIKIIAELFNTFPLRIAFDQYIKATSPSPIQTTWSLEELSCIKPLAGSMLIPLSFSKLLKSHFPFPQKGNILFLAPDYPIPWPLLFGLEDLKLLIVSFAPEKAIYQQEIRDPHQHMLKKWGYVFGDSLSNQLHPLLIVNRDNY</sequence>
<dbReference type="Proteomes" id="UP000822862">
    <property type="component" value="Chromosome"/>
</dbReference>